<dbReference type="GeneID" id="106169624"/>
<dbReference type="RefSeq" id="XP_013404600.1">
    <property type="nucleotide sequence ID" value="XM_013549146.1"/>
</dbReference>
<sequence>MAWKKRRRYPTSLLISTTLTIIFMASNIAFIHYGLTDESQGNEELRDVFLQDRDEIKGLGVQGESVLFSANSVSDPHLRKLMEDTRASSEDFNKGDALDLSYHSFLSTHRGLSCDDVRNFTDKEYVASGWTKAVYKVKHKGQEMALKTVDVTGRDVTTCLKNSGRTLAFCYAKAARKILKEIVLLQGLNHKNVVKVLGYCVPNKPYDGSPETEVSMVVELGTNIDIIRLLQMSWEDRLRVSYGVGQLLHYIANSPYGSLSLNDFRRQQFVLVGGEVKLSDVDDVGFEEVTCKKNSDCDVPFSSANYTIRTHCINQRCFGLNEKKNIFNAGRHFTTFILPHGVPKPLQAHVNDVIKGFSNATVNSAELSTMLDTLVHQFSSGFHLNRLDKSDYEAGYECTDGFDYPGRYDYRCRYSVAGGNCHISVFDQKEAEMLCDKDKDCKGFVMSDQKSWTGRTIVHIKNNKGLPAKNPRTRLCNKPGSH</sequence>
<keyword evidence="4 5" id="KW-0808">Transferase</keyword>
<protein>
    <submittedName>
        <fullName evidence="4 5">Extracellular tyrosine-protein kinase PKDCC</fullName>
    </submittedName>
</protein>
<dbReference type="PROSITE" id="PS50011">
    <property type="entry name" value="PROTEIN_KINASE_DOM"/>
    <property type="match status" value="1"/>
</dbReference>
<evidence type="ECO:0000313" key="5">
    <source>
        <dbReference type="RefSeq" id="XP_013404600.1"/>
    </source>
</evidence>
<keyword evidence="1" id="KW-0812">Transmembrane</keyword>
<dbReference type="SUPFAM" id="SSF56112">
    <property type="entry name" value="Protein kinase-like (PK-like)"/>
    <property type="match status" value="1"/>
</dbReference>
<dbReference type="AlphaFoldDB" id="A0A1S3J434"/>
<evidence type="ECO:0000313" key="4">
    <source>
        <dbReference type="RefSeq" id="XP_013404599.1"/>
    </source>
</evidence>
<dbReference type="Proteomes" id="UP000085678">
    <property type="component" value="Unplaced"/>
</dbReference>
<dbReference type="RefSeq" id="XP_013404599.1">
    <property type="nucleotide sequence ID" value="XM_013549145.1"/>
</dbReference>
<dbReference type="InterPro" id="IPR042983">
    <property type="entry name" value="PKDCC"/>
</dbReference>
<organism evidence="3 4">
    <name type="scientific">Lingula anatina</name>
    <name type="common">Brachiopod</name>
    <name type="synonym">Lingula unguis</name>
    <dbReference type="NCBI Taxonomy" id="7574"/>
    <lineage>
        <taxon>Eukaryota</taxon>
        <taxon>Metazoa</taxon>
        <taxon>Spiralia</taxon>
        <taxon>Lophotrochozoa</taxon>
        <taxon>Brachiopoda</taxon>
        <taxon>Linguliformea</taxon>
        <taxon>Lingulata</taxon>
        <taxon>Lingulida</taxon>
        <taxon>Linguloidea</taxon>
        <taxon>Lingulidae</taxon>
        <taxon>Lingula</taxon>
    </lineage>
</organism>
<dbReference type="PANTHER" id="PTHR46448:SF1">
    <property type="entry name" value="PROTEIN KINASE DOMAIN-CONTAINING PROTEIN"/>
    <property type="match status" value="1"/>
</dbReference>
<dbReference type="STRING" id="7574.A0A1S3J434"/>
<proteinExistence type="predicted"/>
<gene>
    <name evidence="4 5" type="primary">LOC106169624</name>
</gene>
<dbReference type="Gene3D" id="1.10.510.10">
    <property type="entry name" value="Transferase(Phosphotransferase) domain 1"/>
    <property type="match status" value="1"/>
</dbReference>
<dbReference type="KEGG" id="lak:106169624"/>
<dbReference type="GO" id="GO:0005524">
    <property type="term" value="F:ATP binding"/>
    <property type="evidence" value="ECO:0007669"/>
    <property type="project" value="InterPro"/>
</dbReference>
<dbReference type="InterPro" id="IPR022049">
    <property type="entry name" value="FAM69_kinase_dom"/>
</dbReference>
<dbReference type="PANTHER" id="PTHR46448">
    <property type="entry name" value="PROTEIN KINASE DOMAIN-CONTAINING PROTEIN"/>
    <property type="match status" value="1"/>
</dbReference>
<dbReference type="GO" id="GO:0004715">
    <property type="term" value="F:non-membrane spanning protein tyrosine kinase activity"/>
    <property type="evidence" value="ECO:0007669"/>
    <property type="project" value="InterPro"/>
</dbReference>
<keyword evidence="3" id="KW-1185">Reference proteome</keyword>
<accession>A0A1S3J434</accession>
<reference evidence="4 5" key="1">
    <citation type="submission" date="2025-04" db="UniProtKB">
        <authorList>
            <consortium name="RefSeq"/>
        </authorList>
    </citation>
    <scope>IDENTIFICATION</scope>
    <source>
        <tissue evidence="4 5">Gonads</tissue>
    </source>
</reference>
<feature type="transmembrane region" description="Helical" evidence="1">
    <location>
        <begin position="12"/>
        <end position="35"/>
    </location>
</feature>
<dbReference type="InterPro" id="IPR011009">
    <property type="entry name" value="Kinase-like_dom_sf"/>
</dbReference>
<dbReference type="GO" id="GO:0001501">
    <property type="term" value="P:skeletal system development"/>
    <property type="evidence" value="ECO:0007669"/>
    <property type="project" value="TreeGrafter"/>
</dbReference>
<dbReference type="Pfam" id="PF12260">
    <property type="entry name" value="PIP49_C"/>
    <property type="match status" value="1"/>
</dbReference>
<dbReference type="OMA" id="HEGCLLS"/>
<keyword evidence="4 5" id="KW-0418">Kinase</keyword>
<feature type="domain" description="Protein kinase" evidence="2">
    <location>
        <begin position="120"/>
        <end position="399"/>
    </location>
</feature>
<dbReference type="InterPro" id="IPR000719">
    <property type="entry name" value="Prot_kinase_dom"/>
</dbReference>
<name>A0A1S3J434_LINAN</name>
<dbReference type="OrthoDB" id="4062651at2759"/>
<evidence type="ECO:0000313" key="3">
    <source>
        <dbReference type="Proteomes" id="UP000085678"/>
    </source>
</evidence>
<dbReference type="GO" id="GO:0005576">
    <property type="term" value="C:extracellular region"/>
    <property type="evidence" value="ECO:0007669"/>
    <property type="project" value="TreeGrafter"/>
</dbReference>
<evidence type="ECO:0000256" key="1">
    <source>
        <dbReference type="SAM" id="Phobius"/>
    </source>
</evidence>
<evidence type="ECO:0000259" key="2">
    <source>
        <dbReference type="PROSITE" id="PS50011"/>
    </source>
</evidence>
<keyword evidence="1" id="KW-0472">Membrane</keyword>
<keyword evidence="1" id="KW-1133">Transmembrane helix</keyword>